<sequence>MRDAGLPVPLTDEGSVVYEADLDEALNRNQLARAILTTENLHQVEQHSRDICGFSEIDYERNKSSWLGSQSAQRLDPETVLHRLDEFEADARSRGINHTTFRRLAEAFGLSDTQPRTSGHYCSAAARSSTRPCPAGARASHSNQPSDAREGVRLG</sequence>
<reference evidence="2 3" key="2">
    <citation type="journal article" date="2015" name="Stand. Genomic Sci.">
        <title>Draft genome sequence of marine-derived Streptomyces sp. TP-A0598, a producer of anti-MRSA antibiotic lydicamycins.</title>
        <authorList>
            <person name="Komaki H."/>
            <person name="Ichikawa N."/>
            <person name="Hosoyama A."/>
            <person name="Fujita N."/>
            <person name="Igarashi Y."/>
        </authorList>
    </citation>
    <scope>NUCLEOTIDE SEQUENCE [LARGE SCALE GENOMIC DNA]</scope>
    <source>
        <strain evidence="2 3">NBRC 110027</strain>
    </source>
</reference>
<comment type="caution">
    <text evidence="2">The sequence shown here is derived from an EMBL/GenBank/DDBJ whole genome shotgun (WGS) entry which is preliminary data.</text>
</comment>
<feature type="region of interest" description="Disordered" evidence="1">
    <location>
        <begin position="125"/>
        <end position="155"/>
    </location>
</feature>
<protein>
    <submittedName>
        <fullName evidence="2">Uncharacterized protein</fullName>
    </submittedName>
</protein>
<dbReference type="Proteomes" id="UP000048965">
    <property type="component" value="Unassembled WGS sequence"/>
</dbReference>
<organism evidence="2 3">
    <name type="scientific">Streptomyces lydicamycinicus</name>
    <dbReference type="NCBI Taxonomy" id="1546107"/>
    <lineage>
        <taxon>Bacteria</taxon>
        <taxon>Bacillati</taxon>
        <taxon>Actinomycetota</taxon>
        <taxon>Actinomycetes</taxon>
        <taxon>Kitasatosporales</taxon>
        <taxon>Streptomycetaceae</taxon>
        <taxon>Streptomyces</taxon>
    </lineage>
</organism>
<keyword evidence="3" id="KW-1185">Reference proteome</keyword>
<dbReference type="EMBL" id="BBNO01000001">
    <property type="protein sequence ID" value="GAO06683.1"/>
    <property type="molecule type" value="Genomic_DNA"/>
</dbReference>
<name>A0A0N7YKQ7_9ACTN</name>
<reference evidence="3" key="1">
    <citation type="submission" date="2014-09" db="EMBL/GenBank/DDBJ databases">
        <title>Whole genome shotgun sequence of Streptomyces sp. NBRC 110027.</title>
        <authorList>
            <person name="Komaki H."/>
            <person name="Ichikawa N."/>
            <person name="Katano-Makiyama Y."/>
            <person name="Hosoyama A."/>
            <person name="Hashimoto M."/>
            <person name="Uohara A."/>
            <person name="Kitahashi Y."/>
            <person name="Ohji S."/>
            <person name="Kimura A."/>
            <person name="Yamazoe A."/>
            <person name="Igarashi Y."/>
            <person name="Fujita N."/>
        </authorList>
    </citation>
    <scope>NUCLEOTIDE SEQUENCE [LARGE SCALE GENOMIC DNA]</scope>
    <source>
        <strain evidence="3">NBRC 110027</strain>
    </source>
</reference>
<evidence type="ECO:0000313" key="3">
    <source>
        <dbReference type="Proteomes" id="UP000048965"/>
    </source>
</evidence>
<gene>
    <name evidence="2" type="ORF">TPA0598_01_10550</name>
</gene>
<proteinExistence type="predicted"/>
<dbReference type="AlphaFoldDB" id="A0A0N7YKQ7"/>
<dbReference type="Pfam" id="PF06626">
    <property type="entry name" value="DUF1152"/>
    <property type="match status" value="1"/>
</dbReference>
<evidence type="ECO:0000313" key="2">
    <source>
        <dbReference type="EMBL" id="GAO06683.1"/>
    </source>
</evidence>
<accession>A0A0N7YKQ7</accession>
<dbReference type="InterPro" id="IPR010581">
    <property type="entry name" value="DUF1152"/>
</dbReference>
<evidence type="ECO:0000256" key="1">
    <source>
        <dbReference type="SAM" id="MobiDB-lite"/>
    </source>
</evidence>